<dbReference type="CDD" id="cd01129">
    <property type="entry name" value="PulE-GspE-like"/>
    <property type="match status" value="1"/>
</dbReference>
<keyword evidence="2" id="KW-0547">Nucleotide-binding</keyword>
<dbReference type="Gene3D" id="3.40.50.300">
    <property type="entry name" value="P-loop containing nucleotide triphosphate hydrolases"/>
    <property type="match status" value="1"/>
</dbReference>
<evidence type="ECO:0000313" key="7">
    <source>
        <dbReference type="Proteomes" id="UP000176424"/>
    </source>
</evidence>
<proteinExistence type="inferred from homology"/>
<dbReference type="GO" id="GO:0016887">
    <property type="term" value="F:ATP hydrolysis activity"/>
    <property type="evidence" value="ECO:0007669"/>
    <property type="project" value="TreeGrafter"/>
</dbReference>
<reference evidence="6 7" key="1">
    <citation type="journal article" date="2016" name="Nat. Commun.">
        <title>Thousands of microbial genomes shed light on interconnected biogeochemical processes in an aquifer system.</title>
        <authorList>
            <person name="Anantharaman K."/>
            <person name="Brown C.T."/>
            <person name="Hug L.A."/>
            <person name="Sharon I."/>
            <person name="Castelle C.J."/>
            <person name="Probst A.J."/>
            <person name="Thomas B.C."/>
            <person name="Singh A."/>
            <person name="Wilkins M.J."/>
            <person name="Karaoz U."/>
            <person name="Brodie E.L."/>
            <person name="Williams K.H."/>
            <person name="Hubbard S.S."/>
            <person name="Banfield J.F."/>
        </authorList>
    </citation>
    <scope>NUCLEOTIDE SEQUENCE [LARGE SCALE GENOMIC DNA]</scope>
</reference>
<evidence type="ECO:0000256" key="3">
    <source>
        <dbReference type="ARBA" id="ARBA00022840"/>
    </source>
</evidence>
<dbReference type="Gene3D" id="3.30.450.90">
    <property type="match status" value="1"/>
</dbReference>
<accession>A0A1F4ZPP3</accession>
<dbReference type="PANTHER" id="PTHR30258">
    <property type="entry name" value="TYPE II SECRETION SYSTEM PROTEIN GSPE-RELATED"/>
    <property type="match status" value="1"/>
</dbReference>
<feature type="domain" description="Bacterial type II secretion system protein E" evidence="4">
    <location>
        <begin position="165"/>
        <end position="553"/>
    </location>
</feature>
<evidence type="ECO:0000259" key="5">
    <source>
        <dbReference type="Pfam" id="PF05157"/>
    </source>
</evidence>
<dbReference type="InterPro" id="IPR001482">
    <property type="entry name" value="T2SS/T4SS_dom"/>
</dbReference>
<dbReference type="GO" id="GO:0005524">
    <property type="term" value="F:ATP binding"/>
    <property type="evidence" value="ECO:0007669"/>
    <property type="project" value="UniProtKB-KW"/>
</dbReference>
<dbReference type="AlphaFoldDB" id="A0A1F4ZPP3"/>
<dbReference type="PANTHER" id="PTHR30258:SF3">
    <property type="entry name" value="SLL1921 PROTEIN"/>
    <property type="match status" value="1"/>
</dbReference>
<comment type="similarity">
    <text evidence="1">Belongs to the GSP E family.</text>
</comment>
<dbReference type="SUPFAM" id="SSF52540">
    <property type="entry name" value="P-loop containing nucleoside triphosphate hydrolases"/>
    <property type="match status" value="1"/>
</dbReference>
<dbReference type="SUPFAM" id="SSF160246">
    <property type="entry name" value="EspE N-terminal domain-like"/>
    <property type="match status" value="1"/>
</dbReference>
<evidence type="ECO:0000256" key="1">
    <source>
        <dbReference type="ARBA" id="ARBA00006611"/>
    </source>
</evidence>
<evidence type="ECO:0000313" key="6">
    <source>
        <dbReference type="EMBL" id="OGD08250.1"/>
    </source>
</evidence>
<feature type="domain" description="Type II secretion system protein GspE N-terminal" evidence="5">
    <location>
        <begin position="60"/>
        <end position="143"/>
    </location>
</feature>
<dbReference type="Gene3D" id="3.30.300.160">
    <property type="entry name" value="Type II secretion system, protein E, N-terminal domain"/>
    <property type="match status" value="1"/>
</dbReference>
<dbReference type="InterPro" id="IPR027417">
    <property type="entry name" value="P-loop_NTPase"/>
</dbReference>
<evidence type="ECO:0008006" key="8">
    <source>
        <dbReference type="Google" id="ProtNLM"/>
    </source>
</evidence>
<dbReference type="FunFam" id="3.40.50.300:FF:000398">
    <property type="entry name" value="Type IV pilus assembly ATPase PilB"/>
    <property type="match status" value="1"/>
</dbReference>
<name>A0A1F4ZPP3_9BACT</name>
<evidence type="ECO:0000256" key="2">
    <source>
        <dbReference type="ARBA" id="ARBA00022741"/>
    </source>
</evidence>
<dbReference type="Pfam" id="PF00437">
    <property type="entry name" value="T2SSE"/>
    <property type="match status" value="1"/>
</dbReference>
<dbReference type="InterPro" id="IPR037257">
    <property type="entry name" value="T2SS_E_N_sf"/>
</dbReference>
<dbReference type="GO" id="GO:0005886">
    <property type="term" value="C:plasma membrane"/>
    <property type="evidence" value="ECO:0007669"/>
    <property type="project" value="TreeGrafter"/>
</dbReference>
<dbReference type="STRING" id="1797263.A2397_05545"/>
<comment type="caution">
    <text evidence="6">The sequence shown here is derived from an EMBL/GenBank/DDBJ whole genome shotgun (WGS) entry which is preliminary data.</text>
</comment>
<evidence type="ECO:0000259" key="4">
    <source>
        <dbReference type="Pfam" id="PF00437"/>
    </source>
</evidence>
<gene>
    <name evidence="6" type="ORF">A2397_05545</name>
</gene>
<dbReference type="Pfam" id="PF05157">
    <property type="entry name" value="MshEN"/>
    <property type="match status" value="1"/>
</dbReference>
<protein>
    <recommendedName>
        <fullName evidence="8">AAA+ ATPase domain-containing protein</fullName>
    </recommendedName>
</protein>
<dbReference type="Proteomes" id="UP000176424">
    <property type="component" value="Unassembled WGS sequence"/>
</dbReference>
<dbReference type="EMBL" id="MEXR01000061">
    <property type="protein sequence ID" value="OGD08250.1"/>
    <property type="molecule type" value="Genomic_DNA"/>
</dbReference>
<sequence>MSLPDDQLKGLLLGAKLVDEVTLAETERFAINSEMTLDRALVQKAIIAEDKLGSLIAGQYKVPFVSLSKMAIPAEVLNIIPERFARKHKIIAFERDMEGVKVAMANPDHTDLLTNITKKTAGKISVYFALASDIQNSLRYYEKDLQKSVDDLLKQDIWTHSSNLEDPPVAKIVDTMIDTAYQERASDIHIEPQETTTLVRFRIDGILRDVISAPKYLHDRIITRIKVLSGLRTDEHLSAQDGKMRMELEEENLDIRVSIVPVVQGEKSVLRLLSSRSRQYNFQTLGMNEKDLQKVEAAYSKSYGMLLSTGPTGSGKTTSIYSILKILNTREKNITTVEDPVEYRIKGANQIQVNVKTNLTFANGLRSILRQDPNIVFVGEIRDNETAGIAVNAALTGHLVLSTLHTNDAATAIPRLSDMGVEPFLVASTVNVIIAQRLVREICAQCKTTVSLSRAELAKNFPSDLIKSVFGGEKDIEVSKGQGCKSCHQTGYMGRVGLFEVLEITKDIRRLITQKADSDEIAKAAMAEGMATMLEDGLIKVKQGTTTIEEVLRVAKSEFIS</sequence>
<dbReference type="InterPro" id="IPR007831">
    <property type="entry name" value="T2SS_GspE_N"/>
</dbReference>
<organism evidence="6 7">
    <name type="scientific">Candidatus Amesbacteria bacterium RIFOXYB1_FULL_44_23</name>
    <dbReference type="NCBI Taxonomy" id="1797263"/>
    <lineage>
        <taxon>Bacteria</taxon>
        <taxon>Candidatus Amesiibacteriota</taxon>
    </lineage>
</organism>
<keyword evidence="3" id="KW-0067">ATP-binding</keyword>